<name>A0A3V3VLU7_SALHO</name>
<gene>
    <name evidence="2" type="ORF">FNH47_14010</name>
</gene>
<evidence type="ECO:0000256" key="1">
    <source>
        <dbReference type="SAM" id="Coils"/>
    </source>
</evidence>
<evidence type="ECO:0008006" key="3">
    <source>
        <dbReference type="Google" id="ProtNLM"/>
    </source>
</evidence>
<sequence>MSTVERRENRKQQLLQQIAQQRQTLSQLKTDWLRLTAPVDRGWQSLYQWRTFIVPGIGIAVFCAMKSKPRRLIIWPRRAVAAWGAMKFIRQRLSLLR</sequence>
<evidence type="ECO:0000313" key="2">
    <source>
        <dbReference type="EMBL" id="ECF6075130.1"/>
    </source>
</evidence>
<keyword evidence="1" id="KW-0175">Coiled coil</keyword>
<dbReference type="AlphaFoldDB" id="A0A3V3VLU7"/>
<organism evidence="2">
    <name type="scientific">Salmonella houtenae</name>
    <dbReference type="NCBI Taxonomy" id="59205"/>
    <lineage>
        <taxon>Bacteria</taxon>
        <taxon>Pseudomonadati</taxon>
        <taxon>Pseudomonadota</taxon>
        <taxon>Gammaproteobacteria</taxon>
        <taxon>Enterobacterales</taxon>
        <taxon>Enterobacteriaceae</taxon>
        <taxon>Salmonella</taxon>
    </lineage>
</organism>
<dbReference type="EMBL" id="AAILSW010000028">
    <property type="protein sequence ID" value="ECF6075130.1"/>
    <property type="molecule type" value="Genomic_DNA"/>
</dbReference>
<dbReference type="Proteomes" id="UP000839836">
    <property type="component" value="Unassembled WGS sequence"/>
</dbReference>
<protein>
    <recommendedName>
        <fullName evidence="3">Cell division protein FtsH</fullName>
    </recommendedName>
</protein>
<proteinExistence type="predicted"/>
<dbReference type="InterPro" id="IPR025612">
    <property type="entry name" value="YqjK"/>
</dbReference>
<feature type="coiled-coil region" evidence="1">
    <location>
        <begin position="4"/>
        <end position="31"/>
    </location>
</feature>
<accession>A0A3V3VLU7</accession>
<comment type="caution">
    <text evidence="2">The sequence shown here is derived from an EMBL/GenBank/DDBJ whole genome shotgun (WGS) entry which is preliminary data.</text>
</comment>
<dbReference type="Pfam" id="PF13997">
    <property type="entry name" value="YqjK"/>
    <property type="match status" value="1"/>
</dbReference>
<reference evidence="2" key="1">
    <citation type="submission" date="2019-07" db="EMBL/GenBank/DDBJ databases">
        <authorList>
            <person name="Ashton P.M."/>
            <person name="Dallman T."/>
            <person name="Nair S."/>
            <person name="De Pinna E."/>
            <person name="Peters T."/>
            <person name="Grant K."/>
        </authorList>
    </citation>
    <scope>NUCLEOTIDE SEQUENCE [LARGE SCALE GENOMIC DNA]</scope>
    <source>
        <strain evidence="2">674345</strain>
    </source>
</reference>